<organism evidence="2 3">
    <name type="scientific">Dibothriocephalus latus</name>
    <name type="common">Fish tapeworm</name>
    <name type="synonym">Diphyllobothrium latum</name>
    <dbReference type="NCBI Taxonomy" id="60516"/>
    <lineage>
        <taxon>Eukaryota</taxon>
        <taxon>Metazoa</taxon>
        <taxon>Spiralia</taxon>
        <taxon>Lophotrochozoa</taxon>
        <taxon>Platyhelminthes</taxon>
        <taxon>Cestoda</taxon>
        <taxon>Eucestoda</taxon>
        <taxon>Diphyllobothriidea</taxon>
        <taxon>Diphyllobothriidae</taxon>
        <taxon>Dibothriocephalus</taxon>
    </lineage>
</organism>
<protein>
    <submittedName>
        <fullName evidence="2">Uncharacterized protein</fullName>
    </submittedName>
</protein>
<reference evidence="2 3" key="1">
    <citation type="submission" date="2018-11" db="EMBL/GenBank/DDBJ databases">
        <authorList>
            <consortium name="Pathogen Informatics"/>
        </authorList>
    </citation>
    <scope>NUCLEOTIDE SEQUENCE [LARGE SCALE GENOMIC DNA]</scope>
</reference>
<sequence length="228" mass="26187">MPALIRHWKNILYLHSHFEQQITELAARSSVPDPVRHNSNLTADFVSYKDNTSSNLRDIVKFQTEESTGLSESAKLVPSSSGKRVDQVRPRRRRSGFEPTIKSIEEADEEAEDELELKGSQEEIKWEKSKNKGEENGKEGAEDKHVHTNALEECKRGEKESVKVAWNDEGGDQAVVLTTIPIQPNAFEPANVGPAWNNHRRHRFRRRLRRLWLRFVTCGTNDLDEYSL</sequence>
<keyword evidence="3" id="KW-1185">Reference proteome</keyword>
<feature type="compositionally biased region" description="Basic and acidic residues" evidence="1">
    <location>
        <begin position="116"/>
        <end position="143"/>
    </location>
</feature>
<proteinExistence type="predicted"/>
<dbReference type="Proteomes" id="UP000281553">
    <property type="component" value="Unassembled WGS sequence"/>
</dbReference>
<dbReference type="EMBL" id="UYRU01050061">
    <property type="protein sequence ID" value="VDN10819.1"/>
    <property type="molecule type" value="Genomic_DNA"/>
</dbReference>
<evidence type="ECO:0000256" key="1">
    <source>
        <dbReference type="SAM" id="MobiDB-lite"/>
    </source>
</evidence>
<evidence type="ECO:0000313" key="2">
    <source>
        <dbReference type="EMBL" id="VDN10819.1"/>
    </source>
</evidence>
<evidence type="ECO:0000313" key="3">
    <source>
        <dbReference type="Proteomes" id="UP000281553"/>
    </source>
</evidence>
<name>A0A3P7NNG1_DIBLA</name>
<gene>
    <name evidence="2" type="ORF">DILT_LOCUS6650</name>
</gene>
<accession>A0A3P7NNG1</accession>
<feature type="compositionally biased region" description="Acidic residues" evidence="1">
    <location>
        <begin position="106"/>
        <end position="115"/>
    </location>
</feature>
<dbReference type="AlphaFoldDB" id="A0A3P7NNG1"/>
<feature type="region of interest" description="Disordered" evidence="1">
    <location>
        <begin position="67"/>
        <end position="143"/>
    </location>
</feature>